<sequence>MCLSFLLLLNCSDKKKTSETSETETTATVKDSIPTKDAVKEIDAVVSHYICYTNDKKPSLELSIAFNAAGNALFAKYKGQQDSIPLQNVKEDFKNDGAYPTITQLYEEIYNGKKNGTYELTHAGNWDYAKYTRQKDGKVFLFTINHDLTVTGNGYRETPCF</sequence>
<organism evidence="1 2">
    <name type="scientific">Kordia algicida OT-1</name>
    <dbReference type="NCBI Taxonomy" id="391587"/>
    <lineage>
        <taxon>Bacteria</taxon>
        <taxon>Pseudomonadati</taxon>
        <taxon>Bacteroidota</taxon>
        <taxon>Flavobacteriia</taxon>
        <taxon>Flavobacteriales</taxon>
        <taxon>Flavobacteriaceae</taxon>
        <taxon>Kordia</taxon>
    </lineage>
</organism>
<accession>A9DPV8</accession>
<dbReference type="STRING" id="391587.KAOT1_20262"/>
<comment type="caution">
    <text evidence="1">The sequence shown here is derived from an EMBL/GenBank/DDBJ whole genome shotgun (WGS) entry which is preliminary data.</text>
</comment>
<reference evidence="1 2" key="1">
    <citation type="journal article" date="2011" name="J. Bacteriol.">
        <title>Genome sequence of the algicidal bacterium Kordia algicida OT-1.</title>
        <authorList>
            <person name="Lee H.S."/>
            <person name="Kang S.G."/>
            <person name="Kwon K.K."/>
            <person name="Lee J.H."/>
            <person name="Kim S.J."/>
        </authorList>
    </citation>
    <scope>NUCLEOTIDE SEQUENCE [LARGE SCALE GENOMIC DNA]</scope>
    <source>
        <strain evidence="1 2">OT-1</strain>
    </source>
</reference>
<protein>
    <submittedName>
        <fullName evidence="1">Uncharacterized protein</fullName>
    </submittedName>
</protein>
<keyword evidence="2" id="KW-1185">Reference proteome</keyword>
<name>A9DPV8_9FLAO</name>
<dbReference type="Proteomes" id="UP000002945">
    <property type="component" value="Unassembled WGS sequence"/>
</dbReference>
<dbReference type="eggNOG" id="ENOG5032TPB">
    <property type="taxonomic scope" value="Bacteria"/>
</dbReference>
<evidence type="ECO:0000313" key="1">
    <source>
        <dbReference type="EMBL" id="EDP97533.1"/>
    </source>
</evidence>
<gene>
    <name evidence="1" type="ORF">KAOT1_20262</name>
</gene>
<dbReference type="AlphaFoldDB" id="A9DPV8"/>
<evidence type="ECO:0000313" key="2">
    <source>
        <dbReference type="Proteomes" id="UP000002945"/>
    </source>
</evidence>
<proteinExistence type="predicted"/>
<dbReference type="HOGENOM" id="CLU_1641536_0_0_10"/>
<dbReference type="EMBL" id="ABIB01000002">
    <property type="protein sequence ID" value="EDP97533.1"/>
    <property type="molecule type" value="Genomic_DNA"/>
</dbReference>